<comment type="caution">
    <text evidence="5">The sequence shown here is derived from an EMBL/GenBank/DDBJ whole genome shotgun (WGS) entry which is preliminary data.</text>
</comment>
<keyword evidence="4" id="KW-0472">Membrane</keyword>
<gene>
    <name evidence="5" type="ORF">KME28_06160</name>
</gene>
<name>A0A9E3LRT2_9NOST</name>
<sequence length="156" mass="17621">MELFQTNNFIAVFIVLISLSTLIYLAIRTIITDKHFQTGITLYQQKDFSGAEAAFRQVIAINSTNDVVHLLLGDALMQQGKVEAAITEFQDVIERAPKKVDAYLRLAQALMQQQKPQQAVTVLQQAEALFQKQRLVDKAEKIQQLLQKIYSAQNNA</sequence>
<dbReference type="PANTHER" id="PTHR44943:SF8">
    <property type="entry name" value="TPR REPEAT-CONTAINING PROTEIN MJ0263"/>
    <property type="match status" value="1"/>
</dbReference>
<evidence type="ECO:0000313" key="5">
    <source>
        <dbReference type="EMBL" id="MBW4431306.1"/>
    </source>
</evidence>
<dbReference type="PROSITE" id="PS50005">
    <property type="entry name" value="TPR"/>
    <property type="match status" value="1"/>
</dbReference>
<accession>A0A9E3LRT2</accession>
<dbReference type="Proteomes" id="UP000813215">
    <property type="component" value="Unassembled WGS sequence"/>
</dbReference>
<evidence type="ECO:0000256" key="4">
    <source>
        <dbReference type="SAM" id="Phobius"/>
    </source>
</evidence>
<evidence type="ECO:0000313" key="6">
    <source>
        <dbReference type="Proteomes" id="UP000813215"/>
    </source>
</evidence>
<reference evidence="5" key="1">
    <citation type="submission" date="2021-05" db="EMBL/GenBank/DDBJ databases">
        <authorList>
            <person name="Pietrasiak N."/>
            <person name="Ward R."/>
            <person name="Stajich J.E."/>
            <person name="Kurbessoian T."/>
        </authorList>
    </citation>
    <scope>NUCLEOTIDE SEQUENCE</scope>
    <source>
        <strain evidence="5">HA4357-MV3</strain>
    </source>
</reference>
<dbReference type="AlphaFoldDB" id="A0A9E3LRT2"/>
<protein>
    <submittedName>
        <fullName evidence="5">Tetratricopeptide repeat protein</fullName>
    </submittedName>
</protein>
<dbReference type="PANTHER" id="PTHR44943">
    <property type="entry name" value="CELLULOSE SYNTHASE OPERON PROTEIN C"/>
    <property type="match status" value="1"/>
</dbReference>
<proteinExistence type="predicted"/>
<feature type="transmembrane region" description="Helical" evidence="4">
    <location>
        <begin position="6"/>
        <end position="27"/>
    </location>
</feature>
<organism evidence="5 6">
    <name type="scientific">Pelatocladus maniniholoensis HA4357-MV3</name>
    <dbReference type="NCBI Taxonomy" id="1117104"/>
    <lineage>
        <taxon>Bacteria</taxon>
        <taxon>Bacillati</taxon>
        <taxon>Cyanobacteriota</taxon>
        <taxon>Cyanophyceae</taxon>
        <taxon>Nostocales</taxon>
        <taxon>Nostocaceae</taxon>
        <taxon>Pelatocladus</taxon>
    </lineage>
</organism>
<evidence type="ECO:0000256" key="3">
    <source>
        <dbReference type="PROSITE-ProRule" id="PRU00339"/>
    </source>
</evidence>
<dbReference type="InterPro" id="IPR011990">
    <property type="entry name" value="TPR-like_helical_dom_sf"/>
</dbReference>
<dbReference type="InterPro" id="IPR019734">
    <property type="entry name" value="TPR_rpt"/>
</dbReference>
<dbReference type="SMART" id="SM00028">
    <property type="entry name" value="TPR"/>
    <property type="match status" value="3"/>
</dbReference>
<dbReference type="Pfam" id="PF13432">
    <property type="entry name" value="TPR_16"/>
    <property type="match status" value="1"/>
</dbReference>
<keyword evidence="2 3" id="KW-0802">TPR repeat</keyword>
<keyword evidence="4" id="KW-0812">Transmembrane</keyword>
<evidence type="ECO:0000256" key="1">
    <source>
        <dbReference type="ARBA" id="ARBA00022737"/>
    </source>
</evidence>
<dbReference type="InterPro" id="IPR051685">
    <property type="entry name" value="Ycf3/AcsC/BcsC/TPR_MFPF"/>
</dbReference>
<dbReference type="EMBL" id="JAHHHW010000066">
    <property type="protein sequence ID" value="MBW4431306.1"/>
    <property type="molecule type" value="Genomic_DNA"/>
</dbReference>
<evidence type="ECO:0000256" key="2">
    <source>
        <dbReference type="ARBA" id="ARBA00022803"/>
    </source>
</evidence>
<reference evidence="5" key="2">
    <citation type="journal article" date="2022" name="Microbiol. Resour. Announc.">
        <title>Metagenome Sequencing to Explore Phylogenomics of Terrestrial Cyanobacteria.</title>
        <authorList>
            <person name="Ward R.D."/>
            <person name="Stajich J.E."/>
            <person name="Johansen J.R."/>
            <person name="Huntemann M."/>
            <person name="Clum A."/>
            <person name="Foster B."/>
            <person name="Foster B."/>
            <person name="Roux S."/>
            <person name="Palaniappan K."/>
            <person name="Varghese N."/>
            <person name="Mukherjee S."/>
            <person name="Reddy T.B.K."/>
            <person name="Daum C."/>
            <person name="Copeland A."/>
            <person name="Chen I.A."/>
            <person name="Ivanova N.N."/>
            <person name="Kyrpides N.C."/>
            <person name="Shapiro N."/>
            <person name="Eloe-Fadrosh E.A."/>
            <person name="Pietrasiak N."/>
        </authorList>
    </citation>
    <scope>NUCLEOTIDE SEQUENCE</scope>
    <source>
        <strain evidence="5">HA4357-MV3</strain>
    </source>
</reference>
<keyword evidence="4" id="KW-1133">Transmembrane helix</keyword>
<dbReference type="Gene3D" id="1.25.40.10">
    <property type="entry name" value="Tetratricopeptide repeat domain"/>
    <property type="match status" value="1"/>
</dbReference>
<dbReference type="SUPFAM" id="SSF48452">
    <property type="entry name" value="TPR-like"/>
    <property type="match status" value="1"/>
</dbReference>
<keyword evidence="1" id="KW-0677">Repeat</keyword>
<feature type="repeat" description="TPR" evidence="3">
    <location>
        <begin position="66"/>
        <end position="99"/>
    </location>
</feature>